<gene>
    <name evidence="6" type="ORF">CH364_06645</name>
</gene>
<evidence type="ECO:0000313" key="7">
    <source>
        <dbReference type="Proteomes" id="UP000232145"/>
    </source>
</evidence>
<dbReference type="GO" id="GO:0004499">
    <property type="term" value="F:N,N-dimethylaniline monooxygenase activity"/>
    <property type="evidence" value="ECO:0007669"/>
    <property type="project" value="InterPro"/>
</dbReference>
<dbReference type="Gene3D" id="3.50.50.60">
    <property type="entry name" value="FAD/NAD(P)-binding domain"/>
    <property type="match status" value="1"/>
</dbReference>
<dbReference type="SUPFAM" id="SSF51905">
    <property type="entry name" value="FAD/NAD(P)-binding domain"/>
    <property type="match status" value="2"/>
</dbReference>
<dbReference type="PRINTS" id="PR00370">
    <property type="entry name" value="FMOXYGENASE"/>
</dbReference>
<dbReference type="GO" id="GO:0050660">
    <property type="term" value="F:flavin adenine dinucleotide binding"/>
    <property type="evidence" value="ECO:0007669"/>
    <property type="project" value="InterPro"/>
</dbReference>
<keyword evidence="5" id="KW-0560">Oxidoreductase</keyword>
<evidence type="ECO:0000256" key="4">
    <source>
        <dbReference type="ARBA" id="ARBA00022857"/>
    </source>
</evidence>
<evidence type="ECO:0000313" key="6">
    <source>
        <dbReference type="EMBL" id="PJZ85865.1"/>
    </source>
</evidence>
<comment type="caution">
    <text evidence="6">The sequence shown here is derived from an EMBL/GenBank/DDBJ whole genome shotgun (WGS) entry which is preliminary data.</text>
</comment>
<dbReference type="RefSeq" id="WP_100742777.1">
    <property type="nucleotide sequence ID" value="NZ_NPDW01000001.1"/>
</dbReference>
<keyword evidence="7" id="KW-1185">Reference proteome</keyword>
<organism evidence="6 7">
    <name type="scientific">Leptospira harrisiae</name>
    <dbReference type="NCBI Taxonomy" id="2023189"/>
    <lineage>
        <taxon>Bacteria</taxon>
        <taxon>Pseudomonadati</taxon>
        <taxon>Spirochaetota</taxon>
        <taxon>Spirochaetia</taxon>
        <taxon>Leptospirales</taxon>
        <taxon>Leptospiraceae</taxon>
        <taxon>Leptospira</taxon>
    </lineage>
</organism>
<sequence length="476" mass="53750">MDLVKNNQLNSRGIIDKSDSICIVGAGPAGLTMARSLLAKGIPFLVFEKHNDVGGIWDISNPGSPMYESAHFISSKYLSSYFDFPMPEDYPDYPSNRQILKYHRDFAKTYNLYPWIQFNTSIKDIKEKDGNWLVETSSKEKYLFGGIVCASGITWSPNQPKIEGESSFTGKILHSVNYKTPNIFHGKRVLIVGAGNSGCDIACDAGANAEQAFISVRRGYHFIPKHILGQPADVFGDGAHWIPNWVSQLVFGKLLKFLVGDLTKLGLPAPDHKIFETHPIINDQLIHYLRHGDVIAKSDIEKLEGDKVVFKDGSKEKIDLIILATGYNWSIPYMDQKYFEWKNGRPDLYLTLFNRNFENLYALGYMETDGGAYKMFDEMANLIASYIEVRRKGNPSSLRFANLIKTDRPLLNGKIQYLNTGRHSVYVNQVAYKNYRSKVQKKMGWLELKPGQFNFLKSTILPSGSKTQTTTFGSSQ</sequence>
<dbReference type="InterPro" id="IPR050346">
    <property type="entry name" value="FMO-like"/>
</dbReference>
<evidence type="ECO:0000256" key="3">
    <source>
        <dbReference type="ARBA" id="ARBA00022827"/>
    </source>
</evidence>
<dbReference type="Pfam" id="PF00743">
    <property type="entry name" value="FMO-like"/>
    <property type="match status" value="1"/>
</dbReference>
<dbReference type="GO" id="GO:0050661">
    <property type="term" value="F:NADP binding"/>
    <property type="evidence" value="ECO:0007669"/>
    <property type="project" value="InterPro"/>
</dbReference>
<accession>A0A2N0ANR3</accession>
<proteinExistence type="inferred from homology"/>
<reference evidence="6 7" key="1">
    <citation type="submission" date="2017-07" db="EMBL/GenBank/DDBJ databases">
        <title>Leptospira spp. isolated from tropical soils.</title>
        <authorList>
            <person name="Thibeaux R."/>
            <person name="Iraola G."/>
            <person name="Ferres I."/>
            <person name="Bierque E."/>
            <person name="Girault D."/>
            <person name="Soupe-Gilbert M.-E."/>
            <person name="Picardeau M."/>
            <person name="Goarant C."/>
        </authorList>
    </citation>
    <scope>NUCLEOTIDE SEQUENCE [LARGE SCALE GENOMIC DNA]</scope>
    <source>
        <strain evidence="6 7">FH2-B-A1</strain>
    </source>
</reference>
<dbReference type="OrthoDB" id="9778740at2"/>
<dbReference type="InterPro" id="IPR036188">
    <property type="entry name" value="FAD/NAD-bd_sf"/>
</dbReference>
<dbReference type="InterPro" id="IPR000960">
    <property type="entry name" value="Flavin_mOase"/>
</dbReference>
<dbReference type="Proteomes" id="UP000232145">
    <property type="component" value="Unassembled WGS sequence"/>
</dbReference>
<evidence type="ECO:0000256" key="5">
    <source>
        <dbReference type="ARBA" id="ARBA00023002"/>
    </source>
</evidence>
<protein>
    <submittedName>
        <fullName evidence="6">F420H(2):quinone oxidoreductase</fullName>
    </submittedName>
</protein>
<dbReference type="PANTHER" id="PTHR23023">
    <property type="entry name" value="DIMETHYLANILINE MONOOXYGENASE"/>
    <property type="match status" value="1"/>
</dbReference>
<evidence type="ECO:0000256" key="2">
    <source>
        <dbReference type="ARBA" id="ARBA00022630"/>
    </source>
</evidence>
<dbReference type="FunFam" id="3.50.50.60:FF:000042">
    <property type="entry name" value="Dimethylaniline monooxygenase [N-oxide-forming]"/>
    <property type="match status" value="1"/>
</dbReference>
<keyword evidence="4" id="KW-0521">NADP</keyword>
<comment type="similarity">
    <text evidence="1">Belongs to the FMO family.</text>
</comment>
<evidence type="ECO:0000256" key="1">
    <source>
        <dbReference type="ARBA" id="ARBA00009183"/>
    </source>
</evidence>
<dbReference type="InterPro" id="IPR020946">
    <property type="entry name" value="Flavin_mOase-like"/>
</dbReference>
<keyword evidence="3" id="KW-0274">FAD</keyword>
<dbReference type="EMBL" id="NPDX01000001">
    <property type="protein sequence ID" value="PJZ85865.1"/>
    <property type="molecule type" value="Genomic_DNA"/>
</dbReference>
<name>A0A2N0ANR3_9LEPT</name>
<keyword evidence="2" id="KW-0285">Flavoprotein</keyword>
<dbReference type="AlphaFoldDB" id="A0A2N0ANR3"/>